<evidence type="ECO:0000256" key="1">
    <source>
        <dbReference type="SAM" id="MobiDB-lite"/>
    </source>
</evidence>
<sequence>MVRQDSGYESGTPTRTSGSVKRRRTSSKQPSSSPSRSDRTPKRPGLRRSAASNPVSHLPGRSSLTMNRPTFLTPQQQQNLNRKNSYFQFPTPENLEQEQEQSTRPSVDLAPVILKVNTANLNTNTNQSPDPSTSRNRAWSNSSISPFAVPPPTTHYWTSDRTRQLEYAAIDAASKGVRGWIMRNMVPDCFVPRDTRRAGFDDDGGSVRRYRIDLEIECPEEAVPPSPVGEKLTGFRARGAKRSWWSKLRGCT</sequence>
<keyword evidence="3" id="KW-1185">Reference proteome</keyword>
<dbReference type="Proteomes" id="UP001140453">
    <property type="component" value="Unassembled WGS sequence"/>
</dbReference>
<feature type="region of interest" description="Disordered" evidence="1">
    <location>
        <begin position="1"/>
        <end position="68"/>
    </location>
</feature>
<dbReference type="EMBL" id="JAPEVB010000002">
    <property type="protein sequence ID" value="KAJ4393532.1"/>
    <property type="molecule type" value="Genomic_DNA"/>
</dbReference>
<reference evidence="2" key="1">
    <citation type="submission" date="2022-10" db="EMBL/GenBank/DDBJ databases">
        <title>Tapping the CABI collections for fungal endophytes: first genome assemblies for Collariella, Neodidymelliopsis, Ascochyta clinopodiicola, Didymella pomorum, Didymosphaeria variabile, Neocosmospora piperis and Neocucurbitaria cava.</title>
        <authorList>
            <person name="Hill R."/>
        </authorList>
    </citation>
    <scope>NUCLEOTIDE SEQUENCE</scope>
    <source>
        <strain evidence="2">IMI 355082</strain>
    </source>
</reference>
<proteinExistence type="predicted"/>
<dbReference type="AlphaFoldDB" id="A0A9W8YZ74"/>
<evidence type="ECO:0000313" key="3">
    <source>
        <dbReference type="Proteomes" id="UP001140453"/>
    </source>
</evidence>
<comment type="caution">
    <text evidence="2">The sequence shown here is derived from an EMBL/GenBank/DDBJ whole genome shotgun (WGS) entry which is preliminary data.</text>
</comment>
<evidence type="ECO:0000313" key="2">
    <source>
        <dbReference type="EMBL" id="KAJ4393532.1"/>
    </source>
</evidence>
<name>A0A9W8YZ74_9PEZI</name>
<feature type="compositionally biased region" description="Polar residues" evidence="1">
    <location>
        <begin position="7"/>
        <end position="19"/>
    </location>
</feature>
<organism evidence="2 3">
    <name type="scientific">Gnomoniopsis smithogilvyi</name>
    <dbReference type="NCBI Taxonomy" id="1191159"/>
    <lineage>
        <taxon>Eukaryota</taxon>
        <taxon>Fungi</taxon>
        <taxon>Dikarya</taxon>
        <taxon>Ascomycota</taxon>
        <taxon>Pezizomycotina</taxon>
        <taxon>Sordariomycetes</taxon>
        <taxon>Sordariomycetidae</taxon>
        <taxon>Diaporthales</taxon>
        <taxon>Gnomoniaceae</taxon>
        <taxon>Gnomoniopsis</taxon>
    </lineage>
</organism>
<gene>
    <name evidence="2" type="ORF">N0V93_002744</name>
</gene>
<feature type="region of interest" description="Disordered" evidence="1">
    <location>
        <begin position="119"/>
        <end position="145"/>
    </location>
</feature>
<accession>A0A9W8YZ74</accession>
<dbReference type="OrthoDB" id="5366332at2759"/>
<protein>
    <submittedName>
        <fullName evidence="2">Uncharacterized protein</fullName>
    </submittedName>
</protein>